<dbReference type="PANTHER" id="PTHR24404">
    <property type="entry name" value="ZINC FINGER PROTEIN"/>
    <property type="match status" value="1"/>
</dbReference>
<reference evidence="11 12" key="1">
    <citation type="journal article" date="2015" name="BMC Genomics">
        <title>Gene expression during zombie ant biting behavior reflects the complexity underlying fungal parasitic behavioral manipulation.</title>
        <authorList>
            <person name="de Bekker C."/>
            <person name="Ohm R.A."/>
            <person name="Loreto R.G."/>
            <person name="Sebastian A."/>
            <person name="Albert I."/>
            <person name="Merrow M."/>
            <person name="Brachmann A."/>
            <person name="Hughes D.P."/>
        </authorList>
    </citation>
    <scope>NUCLEOTIDE SEQUENCE [LARGE SCALE GENOMIC DNA]</scope>
    <source>
        <strain evidence="11 12">SC16a</strain>
    </source>
</reference>
<evidence type="ECO:0000256" key="1">
    <source>
        <dbReference type="ARBA" id="ARBA00004123"/>
    </source>
</evidence>
<feature type="compositionally biased region" description="Basic and acidic residues" evidence="9">
    <location>
        <begin position="200"/>
        <end position="212"/>
    </location>
</feature>
<dbReference type="PROSITE" id="PS50157">
    <property type="entry name" value="ZINC_FINGER_C2H2_2"/>
    <property type="match status" value="1"/>
</dbReference>
<keyword evidence="3" id="KW-0677">Repeat</keyword>
<feature type="compositionally biased region" description="Low complexity" evidence="9">
    <location>
        <begin position="213"/>
        <end position="227"/>
    </location>
</feature>
<proteinExistence type="predicted"/>
<keyword evidence="2" id="KW-0479">Metal-binding</keyword>
<dbReference type="PROSITE" id="PS00028">
    <property type="entry name" value="ZINC_FINGER_C2H2_1"/>
    <property type="match status" value="2"/>
</dbReference>
<keyword evidence="6" id="KW-0238">DNA-binding</keyword>
<feature type="domain" description="C2H2-type" evidence="10">
    <location>
        <begin position="491"/>
        <end position="522"/>
    </location>
</feature>
<accession>A0A2A9PKF9</accession>
<dbReference type="InterPro" id="IPR036236">
    <property type="entry name" value="Znf_C2H2_sf"/>
</dbReference>
<keyword evidence="4 8" id="KW-0863">Zinc-finger</keyword>
<dbReference type="InterPro" id="IPR013087">
    <property type="entry name" value="Znf_C2H2_type"/>
</dbReference>
<evidence type="ECO:0000256" key="6">
    <source>
        <dbReference type="ARBA" id="ARBA00023125"/>
    </source>
</evidence>
<evidence type="ECO:0000256" key="3">
    <source>
        <dbReference type="ARBA" id="ARBA00022737"/>
    </source>
</evidence>
<dbReference type="EMBL" id="LAZP02000074">
    <property type="protein sequence ID" value="PFH61392.1"/>
    <property type="molecule type" value="Genomic_DNA"/>
</dbReference>
<evidence type="ECO:0000259" key="10">
    <source>
        <dbReference type="PROSITE" id="PS50157"/>
    </source>
</evidence>
<gene>
    <name evidence="11" type="ORF">XA68_17504</name>
</gene>
<protein>
    <recommendedName>
        <fullName evidence="10">C2H2-type domain-containing protein</fullName>
    </recommendedName>
</protein>
<feature type="region of interest" description="Disordered" evidence="9">
    <location>
        <begin position="295"/>
        <end position="333"/>
    </location>
</feature>
<dbReference type="GO" id="GO:0000978">
    <property type="term" value="F:RNA polymerase II cis-regulatory region sequence-specific DNA binding"/>
    <property type="evidence" value="ECO:0007669"/>
    <property type="project" value="TreeGrafter"/>
</dbReference>
<dbReference type="InterPro" id="IPR050589">
    <property type="entry name" value="Ikaros_C2H2-ZF"/>
</dbReference>
<keyword evidence="5" id="KW-0862">Zinc</keyword>
<sequence>MPSGLQSNGSFLCKPCNLVFPSWESLHEHKQEMRTAGHASHIHCKHCSQDFKTGAAEQQHIQLFHPQGQNLICRKCGLGPFARVSGFIEHIEVGRCTGLSAEAIEEQRVKKAEFARGLQELSGMPARNDFSRYMSSRTTSRVGERDRFGSLVEATGGGASSDGGVVLSGHGDAVSSGPEASCVRGPVVASSVPDDITTSSRDEIAASSRERAMASSSRRNTTSSMSREAVIKSAMQYGSKGVTDWTIRGMSTSRSRVVGLARDDAASQTSERIASPGQGDTISQISEASTLQNRLAGQGNTTTNPHTSAVSSRAASPGPVKDSKQRGFVLSPGLDGITDWHATSRPKVESRLIFPWLAPGARCDTDASQASASEKLGSTATEDVVSGLEEIEEQPLILLTQQPAMGAKQEQPVMTGLDAKQQQQLVPRLIPALGPVREEPKKESAVSALKELSQLQETTTKVDMFESMDPDHPDHPSFNSRRYYSTYGETYVCPKLSCGKTFHKAGGLVAHLRSLAHAEKKYHCPYCHRRFPTLTAIVAHAEQSSSRCHIRESDNYDAFMDQLTGGVIDVGEERHDDGTIKYEMAAVEW</sequence>
<evidence type="ECO:0000256" key="8">
    <source>
        <dbReference type="PROSITE-ProRule" id="PRU00042"/>
    </source>
</evidence>
<dbReference type="GO" id="GO:0005634">
    <property type="term" value="C:nucleus"/>
    <property type="evidence" value="ECO:0007669"/>
    <property type="project" value="UniProtKB-SubCell"/>
</dbReference>
<evidence type="ECO:0000313" key="11">
    <source>
        <dbReference type="EMBL" id="PFH61392.1"/>
    </source>
</evidence>
<dbReference type="PANTHER" id="PTHR24404:SF114">
    <property type="entry name" value="KLUMPFUSS, ISOFORM B-RELATED"/>
    <property type="match status" value="1"/>
</dbReference>
<organism evidence="11 12">
    <name type="scientific">Ophiocordyceps unilateralis</name>
    <name type="common">Zombie-ant fungus</name>
    <name type="synonym">Torrubia unilateralis</name>
    <dbReference type="NCBI Taxonomy" id="268505"/>
    <lineage>
        <taxon>Eukaryota</taxon>
        <taxon>Fungi</taxon>
        <taxon>Dikarya</taxon>
        <taxon>Ascomycota</taxon>
        <taxon>Pezizomycotina</taxon>
        <taxon>Sordariomycetes</taxon>
        <taxon>Hypocreomycetidae</taxon>
        <taxon>Hypocreales</taxon>
        <taxon>Ophiocordycipitaceae</taxon>
        <taxon>Ophiocordyceps</taxon>
    </lineage>
</organism>
<evidence type="ECO:0000256" key="2">
    <source>
        <dbReference type="ARBA" id="ARBA00022723"/>
    </source>
</evidence>
<feature type="compositionally biased region" description="Polar residues" evidence="9">
    <location>
        <begin position="295"/>
        <end position="314"/>
    </location>
</feature>
<evidence type="ECO:0000256" key="4">
    <source>
        <dbReference type="ARBA" id="ARBA00022771"/>
    </source>
</evidence>
<evidence type="ECO:0000256" key="7">
    <source>
        <dbReference type="ARBA" id="ARBA00023242"/>
    </source>
</evidence>
<comment type="caution">
    <text evidence="11">The sequence shown here is derived from an EMBL/GenBank/DDBJ whole genome shotgun (WGS) entry which is preliminary data.</text>
</comment>
<evidence type="ECO:0000256" key="5">
    <source>
        <dbReference type="ARBA" id="ARBA00022833"/>
    </source>
</evidence>
<dbReference type="OrthoDB" id="8117402at2759"/>
<dbReference type="SUPFAM" id="SSF57667">
    <property type="entry name" value="beta-beta-alpha zinc fingers"/>
    <property type="match status" value="1"/>
</dbReference>
<keyword evidence="12" id="KW-1185">Reference proteome</keyword>
<dbReference type="GO" id="GO:0006357">
    <property type="term" value="P:regulation of transcription by RNA polymerase II"/>
    <property type="evidence" value="ECO:0007669"/>
    <property type="project" value="TreeGrafter"/>
</dbReference>
<dbReference type="GO" id="GO:0008270">
    <property type="term" value="F:zinc ion binding"/>
    <property type="evidence" value="ECO:0007669"/>
    <property type="project" value="UniProtKB-KW"/>
</dbReference>
<dbReference type="Gene3D" id="3.30.160.60">
    <property type="entry name" value="Classic Zinc Finger"/>
    <property type="match status" value="1"/>
</dbReference>
<dbReference type="SMART" id="SM00355">
    <property type="entry name" value="ZnF_C2H2"/>
    <property type="match status" value="4"/>
</dbReference>
<name>A0A2A9PKF9_OPHUN</name>
<keyword evidence="7" id="KW-0539">Nucleus</keyword>
<evidence type="ECO:0000313" key="12">
    <source>
        <dbReference type="Proteomes" id="UP000037136"/>
    </source>
</evidence>
<reference evidence="11 12" key="2">
    <citation type="journal article" date="2017" name="Sci. Rep.">
        <title>Ant-infecting Ophiocordyceps genomes reveal a high diversity of potential behavioral manipulation genes and a possible major role for enterotoxins.</title>
        <authorList>
            <person name="de Bekker C."/>
            <person name="Ohm R.A."/>
            <person name="Evans H.C."/>
            <person name="Brachmann A."/>
            <person name="Hughes D.P."/>
        </authorList>
    </citation>
    <scope>NUCLEOTIDE SEQUENCE [LARGE SCALE GENOMIC DNA]</scope>
    <source>
        <strain evidence="11 12">SC16a</strain>
    </source>
</reference>
<dbReference type="AlphaFoldDB" id="A0A2A9PKF9"/>
<evidence type="ECO:0000256" key="9">
    <source>
        <dbReference type="SAM" id="MobiDB-lite"/>
    </source>
</evidence>
<dbReference type="GO" id="GO:0003700">
    <property type="term" value="F:DNA-binding transcription factor activity"/>
    <property type="evidence" value="ECO:0007669"/>
    <property type="project" value="TreeGrafter"/>
</dbReference>
<feature type="region of interest" description="Disordered" evidence="9">
    <location>
        <begin position="191"/>
        <end position="227"/>
    </location>
</feature>
<comment type="subcellular location">
    <subcellularLocation>
        <location evidence="1">Nucleus</location>
    </subcellularLocation>
</comment>
<dbReference type="Proteomes" id="UP000037136">
    <property type="component" value="Unassembled WGS sequence"/>
</dbReference>